<sequence length="315" mass="33235">MDENKFEPEPEPAPSDQDTLPIEYSTDDQSGSVPNPDQPDPSTLFTESRFSPEAQAAATEPMPAVGDEFDPDIDTTAEFPAPPARYRTQPAPSQPLFELPPPVGGAPDPVGAPSPEPKRASFWDKRAAVIAIAAAAGLVLGVAAGGAIAVGQQNELKAVQGQLAETESARQSAEAKLQDALDEVSTQKEQLSQYQQREDEIAEREASLAEQEAAAQKEAEEKAAAEAAAKKEAEEKAKANTFGSGTMVVGVDIQPGTYRSDASGSSCYWARLSGLSGTFDDIIANGLPDGQAVVTIDPSDKAFDSTRCGTWTRIE</sequence>
<dbReference type="EMBL" id="CP138335">
    <property type="protein sequence ID" value="XBW08023.1"/>
    <property type="molecule type" value="Genomic_DNA"/>
</dbReference>
<accession>A0AAU7V9I3</accession>
<dbReference type="AlphaFoldDB" id="A0AAU7V9I3"/>
<gene>
    <name evidence="3" type="ORF">SAC06_00215</name>
</gene>
<feature type="compositionally biased region" description="Pro residues" evidence="1">
    <location>
        <begin position="98"/>
        <end position="115"/>
    </location>
</feature>
<dbReference type="KEGG" id="sapp:SAC06_00215"/>
<evidence type="ECO:0000313" key="3">
    <source>
        <dbReference type="EMBL" id="XBW08023.1"/>
    </source>
</evidence>
<name>A0AAU7V9I3_9ACTO</name>
<evidence type="ECO:0000256" key="2">
    <source>
        <dbReference type="SAM" id="Phobius"/>
    </source>
</evidence>
<organism evidence="3">
    <name type="scientific">Scrofimicrobium appendicitidis</name>
    <dbReference type="NCBI Taxonomy" id="3079930"/>
    <lineage>
        <taxon>Bacteria</taxon>
        <taxon>Bacillati</taxon>
        <taxon>Actinomycetota</taxon>
        <taxon>Actinomycetes</taxon>
        <taxon>Actinomycetales</taxon>
        <taxon>Actinomycetaceae</taxon>
        <taxon>Scrofimicrobium</taxon>
    </lineage>
</organism>
<feature type="compositionally biased region" description="Polar residues" evidence="1">
    <location>
        <begin position="27"/>
        <end position="49"/>
    </location>
</feature>
<evidence type="ECO:0000256" key="1">
    <source>
        <dbReference type="SAM" id="MobiDB-lite"/>
    </source>
</evidence>
<keyword evidence="2" id="KW-0472">Membrane</keyword>
<feature type="region of interest" description="Disordered" evidence="1">
    <location>
        <begin position="206"/>
        <end position="238"/>
    </location>
</feature>
<dbReference type="RefSeq" id="WP_350258223.1">
    <property type="nucleotide sequence ID" value="NZ_CP138335.1"/>
</dbReference>
<keyword evidence="2" id="KW-1133">Transmembrane helix</keyword>
<feature type="transmembrane region" description="Helical" evidence="2">
    <location>
        <begin position="127"/>
        <end position="150"/>
    </location>
</feature>
<reference evidence="3" key="1">
    <citation type="submission" date="2023-11" db="EMBL/GenBank/DDBJ databases">
        <title>Scrofimicrobium hongkongense sp. nov., isolated from a patient with peritonitis.</title>
        <authorList>
            <person name="Lao H.Y."/>
            <person name="Wong A.Y.P."/>
            <person name="Ng T.L."/>
            <person name="Wong R.Y.L."/>
            <person name="Yau M.C.Y."/>
            <person name="Lam J.Y.W."/>
            <person name="Siu G.K.H."/>
        </authorList>
    </citation>
    <scope>NUCLEOTIDE SEQUENCE</scope>
    <source>
        <strain evidence="3">R131</strain>
    </source>
</reference>
<proteinExistence type="predicted"/>
<keyword evidence="2" id="KW-0812">Transmembrane</keyword>
<protein>
    <submittedName>
        <fullName evidence="3">Uncharacterized protein</fullName>
    </submittedName>
</protein>
<feature type="compositionally biased region" description="Basic and acidic residues" evidence="1">
    <location>
        <begin position="215"/>
        <end position="238"/>
    </location>
</feature>
<feature type="region of interest" description="Disordered" evidence="1">
    <location>
        <begin position="1"/>
        <end position="119"/>
    </location>
</feature>